<accession>A0A9D3LWF1</accession>
<organism evidence="11 12">
    <name type="scientific">Anguilla anguilla</name>
    <name type="common">European freshwater eel</name>
    <name type="synonym">Muraena anguilla</name>
    <dbReference type="NCBI Taxonomy" id="7936"/>
    <lineage>
        <taxon>Eukaryota</taxon>
        <taxon>Metazoa</taxon>
        <taxon>Chordata</taxon>
        <taxon>Craniata</taxon>
        <taxon>Vertebrata</taxon>
        <taxon>Euteleostomi</taxon>
        <taxon>Actinopterygii</taxon>
        <taxon>Neopterygii</taxon>
        <taxon>Teleostei</taxon>
        <taxon>Anguilliformes</taxon>
        <taxon>Anguillidae</taxon>
        <taxon>Anguilla</taxon>
    </lineage>
</organism>
<feature type="domain" description="TNFR-Cys" evidence="10">
    <location>
        <begin position="81"/>
        <end position="121"/>
    </location>
</feature>
<comment type="subcellular location">
    <subcellularLocation>
        <location evidence="1">Secreted</location>
    </subcellularLocation>
</comment>
<dbReference type="PANTHER" id="PTHR23097">
    <property type="entry name" value="TUMOR NECROSIS FACTOR RECEPTOR SUPERFAMILY MEMBER"/>
    <property type="match status" value="1"/>
</dbReference>
<feature type="region of interest" description="Disordered" evidence="8">
    <location>
        <begin position="245"/>
        <end position="271"/>
    </location>
</feature>
<dbReference type="GO" id="GO:0005576">
    <property type="term" value="C:extracellular region"/>
    <property type="evidence" value="ECO:0007669"/>
    <property type="project" value="UniProtKB-SubCell"/>
</dbReference>
<keyword evidence="9" id="KW-0812">Transmembrane</keyword>
<keyword evidence="4" id="KW-0732">Signal</keyword>
<dbReference type="PANTHER" id="PTHR23097:SF181">
    <property type="entry name" value="CASPASE-8-LIKE"/>
    <property type="match status" value="1"/>
</dbReference>
<dbReference type="Pfam" id="PF00020">
    <property type="entry name" value="TNFR_c6"/>
    <property type="match status" value="1"/>
</dbReference>
<feature type="region of interest" description="Disordered" evidence="8">
    <location>
        <begin position="152"/>
        <end position="179"/>
    </location>
</feature>
<keyword evidence="7" id="KW-0325">Glycoprotein</keyword>
<evidence type="ECO:0000256" key="7">
    <source>
        <dbReference type="ARBA" id="ARBA00023180"/>
    </source>
</evidence>
<evidence type="ECO:0000313" key="11">
    <source>
        <dbReference type="EMBL" id="KAG5836073.1"/>
    </source>
</evidence>
<keyword evidence="6" id="KW-1015">Disulfide bond</keyword>
<dbReference type="Proteomes" id="UP001044222">
    <property type="component" value="Chromosome 14"/>
</dbReference>
<dbReference type="AlphaFoldDB" id="A0A9D3LWF1"/>
<feature type="compositionally biased region" description="Polar residues" evidence="8">
    <location>
        <begin position="158"/>
        <end position="178"/>
    </location>
</feature>
<gene>
    <name evidence="11" type="ORF">ANANG_G00250730</name>
</gene>
<dbReference type="EMBL" id="JAFIRN010000014">
    <property type="protein sequence ID" value="KAG5836073.1"/>
    <property type="molecule type" value="Genomic_DNA"/>
</dbReference>
<sequence>MALRGRFCFGLKNCVCVRCLQDHYWVVKSGLTLCARCTEKCSGYLKEIIPCGPTQNRVCHCDRGFFCESKAQFSCRRCKPCPAQTFSSEISMEESCRPYTDCAGRGLAVNVSGTPTQDQRCADPILYLSPHINPTVGNAETTQFSTSEQTIPLPVTTDKPQNTSLTMPRTTAAPSSVNGRFEESSSSVVLVAVLLAAAMLLVCCVWHKKHVLKRKGWPFLKHLQEQGRKEDTEGGYFSDMSQGLLGSETGRAQPVGPPKQQVAMDHSGSGDSVSNTVGSIYIYSPGMVVLGANTAEQREEEKPPGEASAHLGTPHQEQGPSELPETVCVQEEEGKGLSYPVPATGK</sequence>
<proteinExistence type="predicted"/>
<dbReference type="SUPFAM" id="SSF57586">
    <property type="entry name" value="TNF receptor-like"/>
    <property type="match status" value="1"/>
</dbReference>
<keyword evidence="9" id="KW-0472">Membrane</keyword>
<keyword evidence="2" id="KW-0964">Secreted</keyword>
<evidence type="ECO:0000256" key="1">
    <source>
        <dbReference type="ARBA" id="ARBA00004613"/>
    </source>
</evidence>
<evidence type="ECO:0000256" key="6">
    <source>
        <dbReference type="ARBA" id="ARBA00023157"/>
    </source>
</evidence>
<evidence type="ECO:0000256" key="9">
    <source>
        <dbReference type="SAM" id="Phobius"/>
    </source>
</evidence>
<feature type="region of interest" description="Disordered" evidence="8">
    <location>
        <begin position="294"/>
        <end position="346"/>
    </location>
</feature>
<protein>
    <recommendedName>
        <fullName evidence="10">TNFR-Cys domain-containing protein</fullName>
    </recommendedName>
</protein>
<name>A0A9D3LWF1_ANGAN</name>
<keyword evidence="5" id="KW-0677">Repeat</keyword>
<evidence type="ECO:0000256" key="4">
    <source>
        <dbReference type="ARBA" id="ARBA00022729"/>
    </source>
</evidence>
<keyword evidence="9" id="KW-1133">Transmembrane helix</keyword>
<reference evidence="11" key="1">
    <citation type="submission" date="2021-01" db="EMBL/GenBank/DDBJ databases">
        <title>A chromosome-scale assembly of European eel, Anguilla anguilla.</title>
        <authorList>
            <person name="Henkel C."/>
            <person name="Jong-Raadsen S.A."/>
            <person name="Dufour S."/>
            <person name="Weltzien F.-A."/>
            <person name="Palstra A.P."/>
            <person name="Pelster B."/>
            <person name="Spaink H.P."/>
            <person name="Van Den Thillart G.E."/>
            <person name="Jansen H."/>
            <person name="Zahm M."/>
            <person name="Klopp C."/>
            <person name="Cedric C."/>
            <person name="Louis A."/>
            <person name="Berthelot C."/>
            <person name="Parey E."/>
            <person name="Roest Crollius H."/>
            <person name="Montfort J."/>
            <person name="Robinson-Rechavi M."/>
            <person name="Bucao C."/>
            <person name="Bouchez O."/>
            <person name="Gislard M."/>
            <person name="Lluch J."/>
            <person name="Milhes M."/>
            <person name="Lampietro C."/>
            <person name="Lopez Roques C."/>
            <person name="Donnadieu C."/>
            <person name="Braasch I."/>
            <person name="Desvignes T."/>
            <person name="Postlethwait J."/>
            <person name="Bobe J."/>
            <person name="Guiguen Y."/>
            <person name="Dirks R."/>
        </authorList>
    </citation>
    <scope>NUCLEOTIDE SEQUENCE</scope>
    <source>
        <strain evidence="11">Tag_6206</strain>
        <tissue evidence="11">Liver</tissue>
    </source>
</reference>
<keyword evidence="12" id="KW-1185">Reference proteome</keyword>
<evidence type="ECO:0000256" key="2">
    <source>
        <dbReference type="ARBA" id="ARBA00022525"/>
    </source>
</evidence>
<evidence type="ECO:0000259" key="10">
    <source>
        <dbReference type="SMART" id="SM00208"/>
    </source>
</evidence>
<evidence type="ECO:0000313" key="12">
    <source>
        <dbReference type="Proteomes" id="UP001044222"/>
    </source>
</evidence>
<evidence type="ECO:0000256" key="3">
    <source>
        <dbReference type="ARBA" id="ARBA00022703"/>
    </source>
</evidence>
<feature type="transmembrane region" description="Helical" evidence="9">
    <location>
        <begin position="188"/>
        <end position="206"/>
    </location>
</feature>
<evidence type="ECO:0000256" key="5">
    <source>
        <dbReference type="ARBA" id="ARBA00022737"/>
    </source>
</evidence>
<dbReference type="Gene3D" id="2.10.50.10">
    <property type="entry name" value="Tumor Necrosis Factor Receptor, subunit A, domain 2"/>
    <property type="match status" value="2"/>
</dbReference>
<dbReference type="InterPro" id="IPR052459">
    <property type="entry name" value="TNFRSF_decoy_receptor"/>
</dbReference>
<dbReference type="SMART" id="SM00208">
    <property type="entry name" value="TNFR"/>
    <property type="match status" value="2"/>
</dbReference>
<evidence type="ECO:0000256" key="8">
    <source>
        <dbReference type="SAM" id="MobiDB-lite"/>
    </source>
</evidence>
<feature type="domain" description="TNFR-Cys" evidence="10">
    <location>
        <begin position="19"/>
        <end position="59"/>
    </location>
</feature>
<comment type="caution">
    <text evidence="11">The sequence shown here is derived from an EMBL/GenBank/DDBJ whole genome shotgun (WGS) entry which is preliminary data.</text>
</comment>
<keyword evidence="3" id="KW-0053">Apoptosis</keyword>
<dbReference type="InterPro" id="IPR001368">
    <property type="entry name" value="TNFR/NGFR_Cys_rich_reg"/>
</dbReference>
<dbReference type="GO" id="GO:0006915">
    <property type="term" value="P:apoptotic process"/>
    <property type="evidence" value="ECO:0007669"/>
    <property type="project" value="UniProtKB-KW"/>
</dbReference>